<dbReference type="InterPro" id="IPR013324">
    <property type="entry name" value="RNA_pol_sigma_r3/r4-like"/>
</dbReference>
<dbReference type="GO" id="GO:0003677">
    <property type="term" value="F:DNA binding"/>
    <property type="evidence" value="ECO:0007669"/>
    <property type="project" value="UniProtKB-KW"/>
</dbReference>
<name>A0A5C4WY19_9MICO</name>
<feature type="domain" description="Putative zinc-finger" evidence="8">
    <location>
        <begin position="215"/>
        <end position="249"/>
    </location>
</feature>
<evidence type="ECO:0000256" key="6">
    <source>
        <dbReference type="SAM" id="MobiDB-lite"/>
    </source>
</evidence>
<gene>
    <name evidence="9" type="ORF">FHQ09_16275</name>
</gene>
<dbReference type="NCBIfam" id="TIGR02937">
    <property type="entry name" value="sigma70-ECF"/>
    <property type="match status" value="1"/>
</dbReference>
<dbReference type="InterPro" id="IPR036388">
    <property type="entry name" value="WH-like_DNA-bd_sf"/>
</dbReference>
<protein>
    <submittedName>
        <fullName evidence="9">Sigma-70 family RNA polymerase sigma factor</fullName>
    </submittedName>
</protein>
<dbReference type="InterPro" id="IPR039425">
    <property type="entry name" value="RNA_pol_sigma-70-like"/>
</dbReference>
<feature type="compositionally biased region" description="Low complexity" evidence="6">
    <location>
        <begin position="478"/>
        <end position="487"/>
    </location>
</feature>
<feature type="region of interest" description="Disordered" evidence="6">
    <location>
        <begin position="1"/>
        <end position="27"/>
    </location>
</feature>
<feature type="compositionally biased region" description="Acidic residues" evidence="6">
    <location>
        <begin position="554"/>
        <end position="576"/>
    </location>
</feature>
<evidence type="ECO:0000259" key="8">
    <source>
        <dbReference type="Pfam" id="PF13490"/>
    </source>
</evidence>
<feature type="compositionally biased region" description="Basic and acidic residues" evidence="6">
    <location>
        <begin position="407"/>
        <end position="440"/>
    </location>
</feature>
<evidence type="ECO:0000256" key="2">
    <source>
        <dbReference type="ARBA" id="ARBA00023015"/>
    </source>
</evidence>
<evidence type="ECO:0000256" key="3">
    <source>
        <dbReference type="ARBA" id="ARBA00023082"/>
    </source>
</evidence>
<evidence type="ECO:0000256" key="1">
    <source>
        <dbReference type="ARBA" id="ARBA00010641"/>
    </source>
</evidence>
<dbReference type="PANTHER" id="PTHR43133:SF8">
    <property type="entry name" value="RNA POLYMERASE SIGMA FACTOR HI_1459-RELATED"/>
    <property type="match status" value="1"/>
</dbReference>
<proteinExistence type="inferred from homology"/>
<dbReference type="GO" id="GO:0006352">
    <property type="term" value="P:DNA-templated transcription initiation"/>
    <property type="evidence" value="ECO:0007669"/>
    <property type="project" value="InterPro"/>
</dbReference>
<dbReference type="PANTHER" id="PTHR43133">
    <property type="entry name" value="RNA POLYMERASE ECF-TYPE SIGMA FACTO"/>
    <property type="match status" value="1"/>
</dbReference>
<feature type="compositionally biased region" description="Low complexity" evidence="6">
    <location>
        <begin position="1"/>
        <end position="14"/>
    </location>
</feature>
<accession>A0A5C4WY19</accession>
<feature type="compositionally biased region" description="Basic and acidic residues" evidence="6">
    <location>
        <begin position="456"/>
        <end position="465"/>
    </location>
</feature>
<evidence type="ECO:0000259" key="7">
    <source>
        <dbReference type="Pfam" id="PF04542"/>
    </source>
</evidence>
<dbReference type="Gene3D" id="1.10.10.10">
    <property type="entry name" value="Winged helix-like DNA-binding domain superfamily/Winged helix DNA-binding domain"/>
    <property type="match status" value="1"/>
</dbReference>
<evidence type="ECO:0000256" key="5">
    <source>
        <dbReference type="ARBA" id="ARBA00023163"/>
    </source>
</evidence>
<dbReference type="Pfam" id="PF04542">
    <property type="entry name" value="Sigma70_r2"/>
    <property type="match status" value="1"/>
</dbReference>
<dbReference type="GO" id="GO:0016987">
    <property type="term" value="F:sigma factor activity"/>
    <property type="evidence" value="ECO:0007669"/>
    <property type="project" value="UniProtKB-KW"/>
</dbReference>
<dbReference type="InterPro" id="IPR014284">
    <property type="entry name" value="RNA_pol_sigma-70_dom"/>
</dbReference>
<comment type="similarity">
    <text evidence="1">Belongs to the sigma-70 factor family. ECF subfamily.</text>
</comment>
<feature type="region of interest" description="Disordered" evidence="6">
    <location>
        <begin position="375"/>
        <end position="580"/>
    </location>
</feature>
<dbReference type="InterPro" id="IPR027383">
    <property type="entry name" value="Znf_put"/>
</dbReference>
<dbReference type="SUPFAM" id="SSF88946">
    <property type="entry name" value="Sigma2 domain of RNA polymerase sigma factors"/>
    <property type="match status" value="1"/>
</dbReference>
<organism evidence="9 10">
    <name type="scientific">Brevibacterium sediminis</name>
    <dbReference type="NCBI Taxonomy" id="1857024"/>
    <lineage>
        <taxon>Bacteria</taxon>
        <taxon>Bacillati</taxon>
        <taxon>Actinomycetota</taxon>
        <taxon>Actinomycetes</taxon>
        <taxon>Micrococcales</taxon>
        <taxon>Brevibacteriaceae</taxon>
        <taxon>Brevibacterium</taxon>
    </lineage>
</organism>
<evidence type="ECO:0000313" key="10">
    <source>
        <dbReference type="Proteomes" id="UP000314223"/>
    </source>
</evidence>
<evidence type="ECO:0000256" key="4">
    <source>
        <dbReference type="ARBA" id="ARBA00023125"/>
    </source>
</evidence>
<sequence>MTEAWSSSADSSRSPFGLPHPSSELSDSDLCARIRDQRPESAAARAAYGELYARHRLPALHFALSLNRNRAQAEDAVAEAFAKIWRAWGHGKGPDESFKAYLMAAVRSESYRRTAMVRATTIVEPDVLTFLADSEPGDHAAEVAERDQLGRAFKSLPDAWQSALILIDIDGTSTTDAAATMELSSNSFSSLLRRAREGLRAAYLQEHVEPSAPECVEYSSALARFVRQQLSPKRAEAIEAHLSHCSHCRRQSFKLRSVNTTFQAWITPAALAAALIEWGHFLETAVLLTEAGPVNVGPGGQSGTVAAEPQSSAAAAASKSSTGTAAAGSSGGGTAGIAAGASAVKVAIAGIAASAAIAAGAATLVNLQSNPAPQSAAAAETSSAPAGPPKTTPSSVSPPHAAGPAGSDERGESSDEREQNAAERSASREEERSRASRENTQEPAPQEKTQTPSSSDRQHPRKEPAEVLPAEPDERSSETTPETAEPTPAEEPKDSSEPSPEPSSTPSAPAEPSSDSSSESSEGTDEAAANGDAGSSTAPSEPDAGVDSTSEAVADADDSTAADASDASDADGEDPDEGSHCHVVGWWEFCH</sequence>
<dbReference type="Gene3D" id="1.10.1740.10">
    <property type="match status" value="1"/>
</dbReference>
<dbReference type="Pfam" id="PF13490">
    <property type="entry name" value="zf-HC2"/>
    <property type="match status" value="1"/>
</dbReference>
<feature type="compositionally biased region" description="Low complexity" evidence="6">
    <location>
        <begin position="375"/>
        <end position="385"/>
    </location>
</feature>
<dbReference type="AlphaFoldDB" id="A0A5C4WY19"/>
<feature type="domain" description="RNA polymerase sigma-70 region 2" evidence="7">
    <location>
        <begin position="51"/>
        <end position="113"/>
    </location>
</feature>
<keyword evidence="3" id="KW-0731">Sigma factor</keyword>
<keyword evidence="2" id="KW-0805">Transcription regulation</keyword>
<feature type="compositionally biased region" description="Polar residues" evidence="6">
    <location>
        <begin position="441"/>
        <end position="455"/>
    </location>
</feature>
<dbReference type="InterPro" id="IPR007627">
    <property type="entry name" value="RNA_pol_sigma70_r2"/>
</dbReference>
<reference evidence="9 10" key="1">
    <citation type="submission" date="2019-06" db="EMBL/GenBank/DDBJ databases">
        <authorList>
            <person name="Mardanova A.M."/>
            <person name="Pudova D.S."/>
            <person name="Shagimardanova E.I."/>
            <person name="Gogoleva N.E."/>
            <person name="Lutfullin M.T."/>
            <person name="Hadieva G.F."/>
            <person name="Sharipova M.R."/>
        </authorList>
    </citation>
    <scope>NUCLEOTIDE SEQUENCE [LARGE SCALE GENOMIC DNA]</scope>
    <source>
        <strain evidence="9 10">MG-1</strain>
    </source>
</reference>
<keyword evidence="4" id="KW-0238">DNA-binding</keyword>
<feature type="compositionally biased region" description="Low complexity" evidence="6">
    <location>
        <begin position="502"/>
        <end position="529"/>
    </location>
</feature>
<comment type="caution">
    <text evidence="9">The sequence shown here is derived from an EMBL/GenBank/DDBJ whole genome shotgun (WGS) entry which is preliminary data.</text>
</comment>
<dbReference type="InterPro" id="IPR013325">
    <property type="entry name" value="RNA_pol_sigma_r2"/>
</dbReference>
<keyword evidence="5" id="KW-0804">Transcription</keyword>
<evidence type="ECO:0000313" key="9">
    <source>
        <dbReference type="EMBL" id="TNM53030.1"/>
    </source>
</evidence>
<dbReference type="RefSeq" id="WP_139469865.1">
    <property type="nucleotide sequence ID" value="NZ_VDMQ01000012.1"/>
</dbReference>
<dbReference type="EMBL" id="VDMQ01000012">
    <property type="protein sequence ID" value="TNM53030.1"/>
    <property type="molecule type" value="Genomic_DNA"/>
</dbReference>
<dbReference type="Proteomes" id="UP000314223">
    <property type="component" value="Unassembled WGS sequence"/>
</dbReference>
<dbReference type="SUPFAM" id="SSF88659">
    <property type="entry name" value="Sigma3 and sigma4 domains of RNA polymerase sigma factors"/>
    <property type="match status" value="1"/>
</dbReference>